<organism evidence="2">
    <name type="scientific">Thermocrinis ruber</name>
    <dbReference type="NCBI Taxonomy" id="75906"/>
    <lineage>
        <taxon>Bacteria</taxon>
        <taxon>Pseudomonadati</taxon>
        <taxon>Aquificota</taxon>
        <taxon>Aquificia</taxon>
        <taxon>Aquificales</taxon>
        <taxon>Aquificaceae</taxon>
        <taxon>Thermocrinis</taxon>
    </lineage>
</organism>
<dbReference type="AlphaFoldDB" id="W0DIQ8"/>
<gene>
    <name evidence="1" type="ORF">THERU_06300</name>
</gene>
<dbReference type="KEGG" id="trd:THERU_06300"/>
<accession>W0DIQ8</accession>
<dbReference type="HOGENOM" id="CLU_3398963_0_0_0"/>
<proteinExistence type="predicted"/>
<evidence type="ECO:0000313" key="1">
    <source>
        <dbReference type="EMBL" id="AHE96888.1"/>
    </source>
</evidence>
<protein>
    <submittedName>
        <fullName evidence="1">Uncharacterized protein</fullName>
    </submittedName>
</protein>
<dbReference type="Proteomes" id="UP000018914">
    <property type="component" value="Chromosome"/>
</dbReference>
<reference evidence="1 2" key="1">
    <citation type="submission" date="2013-12" db="EMBL/GenBank/DDBJ databases">
        <authorList>
            <consortium name="DOE Joint Genome Institute"/>
            <person name="Eisen J."/>
            <person name="Huntemann M."/>
            <person name="Han J."/>
            <person name="Chen A."/>
            <person name="Kyrpides N."/>
            <person name="Mavromatis K."/>
            <person name="Markowitz V."/>
            <person name="Palaniappan K."/>
            <person name="Ivanova N."/>
            <person name="Schaumberg A."/>
            <person name="Pati A."/>
            <person name="Liolios K."/>
            <person name="Nordberg H.P."/>
            <person name="Cantor M.N."/>
            <person name="Hua S.X."/>
            <person name="Woyke T."/>
        </authorList>
    </citation>
    <scope>NUCLEOTIDE SEQUENCE [LARGE SCALE GENOMIC DNA]</scope>
    <source>
        <strain evidence="1 2">DSM 23557</strain>
    </source>
</reference>
<keyword evidence="2" id="KW-1185">Reference proteome</keyword>
<sequence length="31" mass="3773">MALGGYKERRKEITAKRYEEWAKGLWRELFG</sequence>
<name>W0DIQ8_9AQUI</name>
<evidence type="ECO:0000313" key="2">
    <source>
        <dbReference type="Proteomes" id="UP000018914"/>
    </source>
</evidence>
<dbReference type="EMBL" id="CP007028">
    <property type="protein sequence ID" value="AHE96888.1"/>
    <property type="molecule type" value="Genomic_DNA"/>
</dbReference>